<proteinExistence type="predicted"/>
<dbReference type="InterPro" id="IPR009081">
    <property type="entry name" value="PP-bd_ACP"/>
</dbReference>
<dbReference type="InterPro" id="IPR006162">
    <property type="entry name" value="Ppantetheine_attach_site"/>
</dbReference>
<organism evidence="5 6">
    <name type="scientific">Streptomyces globisporus</name>
    <dbReference type="NCBI Taxonomy" id="1908"/>
    <lineage>
        <taxon>Bacteria</taxon>
        <taxon>Bacillati</taxon>
        <taxon>Actinomycetota</taxon>
        <taxon>Actinomycetes</taxon>
        <taxon>Kitasatosporales</taxon>
        <taxon>Streptomycetaceae</taxon>
        <taxon>Streptomyces</taxon>
    </lineage>
</organism>
<evidence type="ECO:0000256" key="1">
    <source>
        <dbReference type="ARBA" id="ARBA00022450"/>
    </source>
</evidence>
<evidence type="ECO:0000256" key="2">
    <source>
        <dbReference type="ARBA" id="ARBA00022553"/>
    </source>
</evidence>
<feature type="region of interest" description="Disordered" evidence="3">
    <location>
        <begin position="1"/>
        <end position="29"/>
    </location>
</feature>
<protein>
    <submittedName>
        <fullName evidence="5">Acyl carrier protein</fullName>
    </submittedName>
</protein>
<accession>A0ABM9GRJ5</accession>
<keyword evidence="2" id="KW-0597">Phosphoprotein</keyword>
<feature type="compositionally biased region" description="Polar residues" evidence="3">
    <location>
        <begin position="10"/>
        <end position="19"/>
    </location>
</feature>
<name>A0ABM9GRJ5_STRGL</name>
<evidence type="ECO:0000313" key="6">
    <source>
        <dbReference type="Proteomes" id="UP001154015"/>
    </source>
</evidence>
<feature type="domain" description="Carrier" evidence="4">
    <location>
        <begin position="35"/>
        <end position="113"/>
    </location>
</feature>
<evidence type="ECO:0000256" key="3">
    <source>
        <dbReference type="SAM" id="MobiDB-lite"/>
    </source>
</evidence>
<dbReference type="InterPro" id="IPR036736">
    <property type="entry name" value="ACP-like_sf"/>
</dbReference>
<dbReference type="Pfam" id="PF00550">
    <property type="entry name" value="PP-binding"/>
    <property type="match status" value="1"/>
</dbReference>
<dbReference type="Proteomes" id="UP001154015">
    <property type="component" value="Unassembled WGS sequence"/>
</dbReference>
<evidence type="ECO:0000313" key="5">
    <source>
        <dbReference type="EMBL" id="CAH9413305.1"/>
    </source>
</evidence>
<dbReference type="PROSITE" id="PS50075">
    <property type="entry name" value="CARRIER"/>
    <property type="match status" value="1"/>
</dbReference>
<keyword evidence="1" id="KW-0596">Phosphopantetheine</keyword>
<comment type="caution">
    <text evidence="5">The sequence shown here is derived from an EMBL/GenBank/DDBJ whole genome shotgun (WGS) entry which is preliminary data.</text>
</comment>
<sequence>MTGGRAIRPRQSTTVQHPKNSSDEKLREQTMATTGFTLDALRRILREGAGADESVDLDGDILDVDFEALGYESLALLETGSRIEREYGITLDEDALATASTPRALIEAVNAQTGIAA</sequence>
<gene>
    <name evidence="5" type="ORF">SGL43_00303</name>
</gene>
<evidence type="ECO:0000259" key="4">
    <source>
        <dbReference type="PROSITE" id="PS50075"/>
    </source>
</evidence>
<reference evidence="5" key="1">
    <citation type="submission" date="2022-03" db="EMBL/GenBank/DDBJ databases">
        <authorList>
            <person name="Leyn A S."/>
        </authorList>
    </citation>
    <scope>NUCLEOTIDE SEQUENCE</scope>
    <source>
        <strain evidence="5">Streptomyces globisporus 4-3</strain>
    </source>
</reference>
<dbReference type="EMBL" id="CAKXYP010000001">
    <property type="protein sequence ID" value="CAH9413305.1"/>
    <property type="molecule type" value="Genomic_DNA"/>
</dbReference>
<dbReference type="SUPFAM" id="SSF47336">
    <property type="entry name" value="ACP-like"/>
    <property type="match status" value="1"/>
</dbReference>
<keyword evidence="6" id="KW-1185">Reference proteome</keyword>
<dbReference type="PROSITE" id="PS00012">
    <property type="entry name" value="PHOSPHOPANTETHEINE"/>
    <property type="match status" value="1"/>
</dbReference>
<dbReference type="Gene3D" id="1.10.1200.10">
    <property type="entry name" value="ACP-like"/>
    <property type="match status" value="1"/>
</dbReference>